<dbReference type="InterPro" id="IPR008922">
    <property type="entry name" value="Di-copper_centre_dom_sf"/>
</dbReference>
<dbReference type="Pfam" id="PF00264">
    <property type="entry name" value="Tyrosinase"/>
    <property type="match status" value="2"/>
</dbReference>
<organism evidence="7 8">
    <name type="scientific">Tegillarca granosa</name>
    <name type="common">Malaysian cockle</name>
    <name type="synonym">Anadara granosa</name>
    <dbReference type="NCBI Taxonomy" id="220873"/>
    <lineage>
        <taxon>Eukaryota</taxon>
        <taxon>Metazoa</taxon>
        <taxon>Spiralia</taxon>
        <taxon>Lophotrochozoa</taxon>
        <taxon>Mollusca</taxon>
        <taxon>Bivalvia</taxon>
        <taxon>Autobranchia</taxon>
        <taxon>Pteriomorphia</taxon>
        <taxon>Arcoida</taxon>
        <taxon>Arcoidea</taxon>
        <taxon>Arcidae</taxon>
        <taxon>Tegillarca</taxon>
    </lineage>
</organism>
<evidence type="ECO:0000256" key="3">
    <source>
        <dbReference type="SAM" id="MobiDB-lite"/>
    </source>
</evidence>
<feature type="domain" description="Tyrosinase copper-binding" evidence="6">
    <location>
        <begin position="295"/>
        <end position="306"/>
    </location>
</feature>
<feature type="region of interest" description="Disordered" evidence="3">
    <location>
        <begin position="1270"/>
        <end position="1290"/>
    </location>
</feature>
<dbReference type="Gene3D" id="1.10.1280.10">
    <property type="entry name" value="Di-copper center containing domain from catechol oxidase"/>
    <property type="match status" value="2"/>
</dbReference>
<feature type="compositionally biased region" description="Basic and acidic residues" evidence="3">
    <location>
        <begin position="1241"/>
        <end position="1251"/>
    </location>
</feature>
<dbReference type="SUPFAM" id="SSF48056">
    <property type="entry name" value="Di-copper centre-containing domain"/>
    <property type="match status" value="2"/>
</dbReference>
<evidence type="ECO:0000313" key="7">
    <source>
        <dbReference type="EMBL" id="KAJ8302501.1"/>
    </source>
</evidence>
<evidence type="ECO:0000256" key="2">
    <source>
        <dbReference type="ARBA" id="ARBA00023008"/>
    </source>
</evidence>
<evidence type="ECO:0000256" key="4">
    <source>
        <dbReference type="SAM" id="SignalP"/>
    </source>
</evidence>
<dbReference type="EMBL" id="JARBDR010000917">
    <property type="protein sequence ID" value="KAJ8302501.1"/>
    <property type="molecule type" value="Genomic_DNA"/>
</dbReference>
<reference evidence="7 8" key="1">
    <citation type="submission" date="2022-12" db="EMBL/GenBank/DDBJ databases">
        <title>Chromosome-level genome of Tegillarca granosa.</title>
        <authorList>
            <person name="Kim J."/>
        </authorList>
    </citation>
    <scope>NUCLEOTIDE SEQUENCE [LARGE SCALE GENOMIC DNA]</scope>
    <source>
        <strain evidence="7">Teg-2019</strain>
        <tissue evidence="7">Adductor muscle</tissue>
    </source>
</reference>
<evidence type="ECO:0000313" key="8">
    <source>
        <dbReference type="Proteomes" id="UP001217089"/>
    </source>
</evidence>
<feature type="domain" description="Tyrosinase copper-binding" evidence="5">
    <location>
        <begin position="151"/>
        <end position="168"/>
    </location>
</feature>
<evidence type="ECO:0000256" key="1">
    <source>
        <dbReference type="ARBA" id="ARBA00022723"/>
    </source>
</evidence>
<keyword evidence="1" id="KW-0479">Metal-binding</keyword>
<feature type="signal peptide" evidence="4">
    <location>
        <begin position="1"/>
        <end position="17"/>
    </location>
</feature>
<gene>
    <name evidence="7" type="ORF">KUTeg_018897</name>
</gene>
<sequence>MQKIIILLLVTLHLTSGAIKEIKLNPKLQKCLDDQKAKYKMVGNAVGYNLYETCINMYVTSLLRRSMTDVTPRQKAYIRGLLGEVIGRNGRIKRQARRRIRNEIRQMTDRQRETYNNAVIALKRQFPDPRDSRSSYDVIADRHRGVLELAHNGPVFPGWHRIYLLMYEQALRRIDRSVTVPYYASHLDDAMGQQERSQSVVWSDRFFGNCDGQVITGPFRNFATPNGPLRRDCALFGAPISYEAIDNIMSNTLNAHIFLPNARFDSSLEDHHNMLHVYIGGGTGQVSRLDFAPYDPCFFNLHAHVDKIWYDFQVRRSATDYPPFRNPIHAPNARVGFGNLTNRDSYTDITRIYTYSSLPQDCSRCEESSPYYTCNRQTQQCRSLSISEARFVQPRQTTDVTTEPSTNSNFSQPRKKRQSPIADIIKNQDIEELFKQNVIETPKQCGDSVLKRSMQNSFYIDGFIDSNKWVYVALEVIYNRAPEKTTYNSFPVHNGARSTKYDIYSPYMLPKLTSEIRPGKPRGFKGCENPSMNAAMIFIGSHGLNYYGDYKEYVVADKRMAISSTIGYVAVKSPEINGTTEAIISVHDACGRICKAYCYIPGSNSEYRRCNGAIQLTKDEPKMYGKNIAECVEGMWNFSKMGFCPKSVKSDVFLKFYCDYKDDWPWETGVQTANPTPLTTSEPSTEEHVENAMKMKSMLVSKETGSSPNVHPENFQYISAIKISIITGVQNYVPIFTLKEDSLVEYKKEIDKKGTSKIMIISIKYSTTNCEISLSIERPQLIALALSVAEVIIIVSYISHTDDSLFIEQNMFRVLLFLTVLQYGVAKITEMDLPPAIEQCLNKQRQKFDIKRAVGLYMYDSCVNMYICKLVSKHVKKASPENQRYVNHLINKVFHRDGRVKRQTGGVRTRYEIRQLSPRQLDRYHRAVNTLKESGRYDAIAELHRGHLIPQVHIGPAFAAWHRIYLILYETALMEIDSSVTVPYYASQLDDEIGRFERLQSPVWTETFFGNCDGFVTTGPFANWRTPRGRLLRDCGLLGAPYNNDDIERVMNKRLNSEIFHPSASFDDNMEIMHDSVHGYIGGGNGDISRLDNAPHDPVFWNHHAMVDKIWYEFRLRQRNRGMGTPDYPPNEDTNGQNENDPVLFGEDPNSSLASLLRQATGGLTYRDAYQDNIFEGVYRYSELPTCRSGCESNSPYYTCGDEVRGYCRSLTATEAEGLSAGGRGNSSRGRSGGRTVTEGGFRDRGRDSGRSTDPLPWWLQDNVSHGRFKRQTTRHNSVRTTPNEPCSGSLTERSMQNSFYIDGKVDSGKWVYIATEVVYSRPPEKKVYYSFPLKNDRASHKYDIYSYHNNNNLERKLSQGHPKTYSHCETPHSNAAMIFVGSEGLNYYGNYKEYVVADKRLAVSSSKGYVAVKSPEKSDTEVMINAHDSCGRVCKAYCQVPGSKTLYRRCNGALRITRDTPKMYGSTIAECLNDMWNLDNNGYCPSVTERGVFIKFFCDYKDDWPFMNNSSHTGNSGSSFRRNNVTSIKSVLSEDHADLVIMVKNIYAVSQQMYTLSVWKEDSGFSGAFQNFTLISIGKCVDVTDQTPGGPVINC</sequence>
<accession>A0ABQ9EF69</accession>
<dbReference type="PANTHER" id="PTHR11474">
    <property type="entry name" value="TYROSINASE FAMILY MEMBER"/>
    <property type="match status" value="1"/>
</dbReference>
<feature type="region of interest" description="Disordered" evidence="3">
    <location>
        <begin position="1122"/>
        <end position="1150"/>
    </location>
</feature>
<dbReference type="InterPro" id="IPR050316">
    <property type="entry name" value="Tyrosinase/Hemocyanin"/>
</dbReference>
<dbReference type="PRINTS" id="PR00092">
    <property type="entry name" value="TYROSINASE"/>
</dbReference>
<dbReference type="PROSITE" id="PS00498">
    <property type="entry name" value="TYROSINASE_2"/>
    <property type="match status" value="2"/>
</dbReference>
<proteinExistence type="predicted"/>
<keyword evidence="4" id="KW-0732">Signal</keyword>
<feature type="compositionally biased region" description="Polar residues" evidence="3">
    <location>
        <begin position="394"/>
        <end position="412"/>
    </location>
</feature>
<dbReference type="PANTHER" id="PTHR11474:SF126">
    <property type="entry name" value="TYROSINASE-LIKE PROTEIN TYR-1-RELATED"/>
    <property type="match status" value="1"/>
</dbReference>
<dbReference type="Proteomes" id="UP001217089">
    <property type="component" value="Unassembled WGS sequence"/>
</dbReference>
<evidence type="ECO:0000259" key="5">
    <source>
        <dbReference type="PROSITE" id="PS00497"/>
    </source>
</evidence>
<dbReference type="PROSITE" id="PS00497">
    <property type="entry name" value="TYROSINASE_1"/>
    <property type="match status" value="1"/>
</dbReference>
<dbReference type="InterPro" id="IPR002227">
    <property type="entry name" value="Tyrosinase_Cu-bd"/>
</dbReference>
<comment type="caution">
    <text evidence="7">The sequence shown here is derived from an EMBL/GenBank/DDBJ whole genome shotgun (WGS) entry which is preliminary data.</text>
</comment>
<feature type="chain" id="PRO_5046851889" description="Tyrosinase copper-binding domain-containing protein" evidence="4">
    <location>
        <begin position="18"/>
        <end position="1596"/>
    </location>
</feature>
<evidence type="ECO:0000259" key="6">
    <source>
        <dbReference type="PROSITE" id="PS00498"/>
    </source>
</evidence>
<feature type="domain" description="Tyrosinase copper-binding" evidence="6">
    <location>
        <begin position="1097"/>
        <end position="1108"/>
    </location>
</feature>
<feature type="region of interest" description="Disordered" evidence="3">
    <location>
        <begin position="1217"/>
        <end position="1257"/>
    </location>
</feature>
<keyword evidence="8" id="KW-1185">Reference proteome</keyword>
<feature type="compositionally biased region" description="Polar residues" evidence="3">
    <location>
        <begin position="1279"/>
        <end position="1290"/>
    </location>
</feature>
<keyword evidence="2" id="KW-0186">Copper</keyword>
<protein>
    <recommendedName>
        <fullName evidence="5 6">Tyrosinase copper-binding domain-containing protein</fullName>
    </recommendedName>
</protein>
<name>A0ABQ9EF69_TEGGR</name>
<feature type="region of interest" description="Disordered" evidence="3">
    <location>
        <begin position="393"/>
        <end position="419"/>
    </location>
</feature>